<evidence type="ECO:0000256" key="1">
    <source>
        <dbReference type="ARBA" id="ARBA00001946"/>
    </source>
</evidence>
<feature type="coiled-coil region" evidence="11">
    <location>
        <begin position="159"/>
        <end position="186"/>
    </location>
</feature>
<evidence type="ECO:0000256" key="8">
    <source>
        <dbReference type="ARBA" id="ARBA00022842"/>
    </source>
</evidence>
<accession>A0ABN6XLS4</accession>
<evidence type="ECO:0000256" key="6">
    <source>
        <dbReference type="ARBA" id="ARBA00022695"/>
    </source>
</evidence>
<feature type="transmembrane region" description="Helical" evidence="13">
    <location>
        <begin position="28"/>
        <end position="49"/>
    </location>
</feature>
<proteinExistence type="inferred from homology"/>
<dbReference type="InterPro" id="IPR005907">
    <property type="entry name" value="G1P_thy_trans_s"/>
</dbReference>
<evidence type="ECO:0000259" key="14">
    <source>
        <dbReference type="Pfam" id="PF00483"/>
    </source>
</evidence>
<organism evidence="15 16">
    <name type="scientific">Naasia aerilata</name>
    <dbReference type="NCBI Taxonomy" id="1162966"/>
    <lineage>
        <taxon>Bacteria</taxon>
        <taxon>Bacillati</taxon>
        <taxon>Actinomycetota</taxon>
        <taxon>Actinomycetes</taxon>
        <taxon>Micrococcales</taxon>
        <taxon>Microbacteriaceae</taxon>
        <taxon>Naasia</taxon>
    </lineage>
</organism>
<dbReference type="InterPro" id="IPR005835">
    <property type="entry name" value="NTP_transferase_dom"/>
</dbReference>
<comment type="similarity">
    <text evidence="2 10">Belongs to the glucose-1-phosphate thymidylyltransferase family.</text>
</comment>
<gene>
    <name evidence="15" type="ORF">GCM10025866_18280</name>
</gene>
<comment type="cofactor">
    <cofactor evidence="1">
        <name>Mg(2+)</name>
        <dbReference type="ChEBI" id="CHEBI:18420"/>
    </cofactor>
</comment>
<evidence type="ECO:0000256" key="7">
    <source>
        <dbReference type="ARBA" id="ARBA00022723"/>
    </source>
</evidence>
<dbReference type="EC" id="2.7.7.24" evidence="3 10"/>
<dbReference type="Pfam" id="PF13196">
    <property type="entry name" value="DUF4012"/>
    <property type="match status" value="1"/>
</dbReference>
<keyword evidence="6 10" id="KW-0548">Nucleotidyltransferase</keyword>
<protein>
    <recommendedName>
        <fullName evidence="4 10">Glucose-1-phosphate thymidylyltransferase</fullName>
        <ecNumber evidence="3 10">2.7.7.24</ecNumber>
    </recommendedName>
</protein>
<dbReference type="NCBIfam" id="TIGR01207">
    <property type="entry name" value="rmlA"/>
    <property type="match status" value="1"/>
</dbReference>
<dbReference type="CDD" id="cd02538">
    <property type="entry name" value="G1P_TT_short"/>
    <property type="match status" value="1"/>
</dbReference>
<keyword evidence="8 10" id="KW-0460">Magnesium</keyword>
<evidence type="ECO:0000256" key="5">
    <source>
        <dbReference type="ARBA" id="ARBA00022679"/>
    </source>
</evidence>
<comment type="catalytic activity">
    <reaction evidence="9 10">
        <text>dTTP + alpha-D-glucose 1-phosphate + H(+) = dTDP-alpha-D-glucose + diphosphate</text>
        <dbReference type="Rhea" id="RHEA:15225"/>
        <dbReference type="ChEBI" id="CHEBI:15378"/>
        <dbReference type="ChEBI" id="CHEBI:33019"/>
        <dbReference type="ChEBI" id="CHEBI:37568"/>
        <dbReference type="ChEBI" id="CHEBI:57477"/>
        <dbReference type="ChEBI" id="CHEBI:58601"/>
        <dbReference type="EC" id="2.7.7.24"/>
    </reaction>
</comment>
<feature type="compositionally biased region" description="Low complexity" evidence="12">
    <location>
        <begin position="589"/>
        <end position="608"/>
    </location>
</feature>
<evidence type="ECO:0000313" key="16">
    <source>
        <dbReference type="Proteomes" id="UP001321498"/>
    </source>
</evidence>
<comment type="function">
    <text evidence="10">Catalyzes the formation of dTDP-glucose, from dTTP and glucose 1-phosphate, as well as its pyrophosphorolysis.</text>
</comment>
<feature type="region of interest" description="Disordered" evidence="12">
    <location>
        <begin position="576"/>
        <end position="617"/>
    </location>
</feature>
<evidence type="ECO:0000256" key="11">
    <source>
        <dbReference type="SAM" id="Coils"/>
    </source>
</evidence>
<feature type="domain" description="Nucleotidyl transferase" evidence="14">
    <location>
        <begin position="626"/>
        <end position="858"/>
    </location>
</feature>
<name>A0ABN6XLS4_9MICO</name>
<evidence type="ECO:0000256" key="2">
    <source>
        <dbReference type="ARBA" id="ARBA00010480"/>
    </source>
</evidence>
<evidence type="ECO:0000256" key="3">
    <source>
        <dbReference type="ARBA" id="ARBA00012461"/>
    </source>
</evidence>
<sequence length="914" mass="96684">METLPESAPADGADSEGARLPSRRSRRLLIWGIVAIVVLGVAASVLWVGSRALAAKASLERAEALVSQLKDAVTADPSTAPALADRLVRETTAARADTDGILWRMGEAVPVLGANLSVTRQLAASVDDVARGAVRPLASAGTAISSLRPVDGALDLAEIRDLVGRLQRAGAVLQRAQQQVHELDASGTVGQVSAARDRLDTLLGSATEAVAPALKAAPLLVPMLGGDGPRTYLVMFQNPAEANSLGGNPASMILIGADQGRISLLAHASSGDFVQYAPPPIPLDPNLAQVYEPRFPLLVQDIATRPDFPTMAALGKGYWERQFGGRIDAVVSFDPIALAGLLRATGPISLPSGDTVTSDNAVSLLLSEVYSRFPNPVDQDAFFAASADGIFQGLTSGEVAPVALLSALTEAADQGRLMLWSTRADEQEVIAASPLSGILPVDNSASTTVGVYFDDTSVSKLDYYVDTAVQASGTCSARGDRTYTVTSTISSRLTQEQADRLPSYVASGWLPSGEVGTDLYVVGPPGSSFQGWSVTQPGLDDRIISTGTDLGRPVARFATILGPSGTTTISVTFTAPPGSTVRSPSAPLRWSIRPPSRCSSRPAADPSPQRGFAAPPAARHAEGMRGIILAGGTGSRLHPITLGVSKQLVPIYDKPMVYYPLSTLIAAGVRDVLVITTPHDADAFQRLLGDGSQFGISISFAVQEQPNGLAQAFVIGADFVGDHEVALVLGDNIFFGQGMGTRLRRFHGLRGGAIFAYWVADPTAYGVVEFDRSGRALSLEEKPAVPKSNFAVPGLYFYDNDVLEIAANLTPSARGEYEITDVNKAYLERGSLQVEVLPRGTAWLDTGTFDSMTDASDYVRTIERRQGLKIGAPEEIAWRQGFLSDDELRERAEHLVKSGYGQYLLGLLERGKDN</sequence>
<keyword evidence="5 10" id="KW-0808">Transferase</keyword>
<evidence type="ECO:0000256" key="10">
    <source>
        <dbReference type="RuleBase" id="RU003706"/>
    </source>
</evidence>
<keyword evidence="13" id="KW-1133">Transmembrane helix</keyword>
<evidence type="ECO:0000256" key="12">
    <source>
        <dbReference type="SAM" id="MobiDB-lite"/>
    </source>
</evidence>
<dbReference type="Proteomes" id="UP001321498">
    <property type="component" value="Chromosome"/>
</dbReference>
<keyword evidence="11" id="KW-0175">Coiled coil</keyword>
<evidence type="ECO:0000256" key="13">
    <source>
        <dbReference type="SAM" id="Phobius"/>
    </source>
</evidence>
<reference evidence="16" key="1">
    <citation type="journal article" date="2019" name="Int. J. Syst. Evol. Microbiol.">
        <title>The Global Catalogue of Microorganisms (GCM) 10K type strain sequencing project: providing services to taxonomists for standard genome sequencing and annotation.</title>
        <authorList>
            <consortium name="The Broad Institute Genomics Platform"/>
            <consortium name="The Broad Institute Genome Sequencing Center for Infectious Disease"/>
            <person name="Wu L."/>
            <person name="Ma J."/>
        </authorList>
    </citation>
    <scope>NUCLEOTIDE SEQUENCE [LARGE SCALE GENOMIC DNA]</scope>
    <source>
        <strain evidence="16">NBRC 108725</strain>
    </source>
</reference>
<evidence type="ECO:0000313" key="15">
    <source>
        <dbReference type="EMBL" id="BDZ45919.1"/>
    </source>
</evidence>
<dbReference type="PANTHER" id="PTHR43532:SF1">
    <property type="entry name" value="GLUCOSE-1-PHOSPHATE THYMIDYLYLTRANSFERASE 1"/>
    <property type="match status" value="1"/>
</dbReference>
<dbReference type="InterPro" id="IPR029044">
    <property type="entry name" value="Nucleotide-diphossugar_trans"/>
</dbReference>
<dbReference type="SUPFAM" id="SSF53448">
    <property type="entry name" value="Nucleotide-diphospho-sugar transferases"/>
    <property type="match status" value="1"/>
</dbReference>
<evidence type="ECO:0000256" key="9">
    <source>
        <dbReference type="ARBA" id="ARBA00049336"/>
    </source>
</evidence>
<dbReference type="Pfam" id="PF00483">
    <property type="entry name" value="NTP_transferase"/>
    <property type="match status" value="1"/>
</dbReference>
<evidence type="ECO:0000256" key="4">
    <source>
        <dbReference type="ARBA" id="ARBA00017654"/>
    </source>
</evidence>
<keyword evidence="13" id="KW-0812">Transmembrane</keyword>
<dbReference type="InterPro" id="IPR025101">
    <property type="entry name" value="DUF4012"/>
</dbReference>
<keyword evidence="13" id="KW-0472">Membrane</keyword>
<keyword evidence="16" id="KW-1185">Reference proteome</keyword>
<keyword evidence="7 10" id="KW-0479">Metal-binding</keyword>
<dbReference type="Gene3D" id="3.90.550.10">
    <property type="entry name" value="Spore Coat Polysaccharide Biosynthesis Protein SpsA, Chain A"/>
    <property type="match status" value="1"/>
</dbReference>
<dbReference type="EMBL" id="AP027731">
    <property type="protein sequence ID" value="BDZ45919.1"/>
    <property type="molecule type" value="Genomic_DNA"/>
</dbReference>
<dbReference type="PANTHER" id="PTHR43532">
    <property type="entry name" value="GLUCOSE-1-PHOSPHATE THYMIDYLYLTRANSFERASE"/>
    <property type="match status" value="1"/>
</dbReference>